<keyword evidence="5 7" id="KW-0472">Membrane</keyword>
<keyword evidence="9" id="KW-1185">Reference proteome</keyword>
<name>A0ABQ7TNJ1_PHRPL</name>
<feature type="region of interest" description="Disordered" evidence="6">
    <location>
        <begin position="1"/>
        <end position="55"/>
    </location>
</feature>
<feature type="compositionally biased region" description="Polar residues" evidence="6">
    <location>
        <begin position="1"/>
        <end position="18"/>
    </location>
</feature>
<feature type="compositionally biased region" description="Pro residues" evidence="6">
    <location>
        <begin position="38"/>
        <end position="55"/>
    </location>
</feature>
<dbReference type="PANTHER" id="PTHR14948:SF46">
    <property type="entry name" value="DISPANIN SUBFAMILY A MEMBER 2B-LIKE-RELATED"/>
    <property type="match status" value="1"/>
</dbReference>
<feature type="transmembrane region" description="Helical" evidence="7">
    <location>
        <begin position="94"/>
        <end position="117"/>
    </location>
</feature>
<evidence type="ECO:0000256" key="4">
    <source>
        <dbReference type="ARBA" id="ARBA00022989"/>
    </source>
</evidence>
<evidence type="ECO:0000256" key="3">
    <source>
        <dbReference type="ARBA" id="ARBA00022692"/>
    </source>
</evidence>
<evidence type="ECO:0000256" key="2">
    <source>
        <dbReference type="ARBA" id="ARBA00006843"/>
    </source>
</evidence>
<evidence type="ECO:0000313" key="9">
    <source>
        <dbReference type="Proteomes" id="UP000826234"/>
    </source>
</evidence>
<evidence type="ECO:0000313" key="8">
    <source>
        <dbReference type="EMBL" id="KAH0631377.1"/>
    </source>
</evidence>
<organism evidence="8 9">
    <name type="scientific">Phrynosoma platyrhinos</name>
    <name type="common">Desert horned lizard</name>
    <dbReference type="NCBI Taxonomy" id="52577"/>
    <lineage>
        <taxon>Eukaryota</taxon>
        <taxon>Metazoa</taxon>
        <taxon>Chordata</taxon>
        <taxon>Craniata</taxon>
        <taxon>Vertebrata</taxon>
        <taxon>Euteleostomi</taxon>
        <taxon>Lepidosauria</taxon>
        <taxon>Squamata</taxon>
        <taxon>Bifurcata</taxon>
        <taxon>Unidentata</taxon>
        <taxon>Episquamata</taxon>
        <taxon>Toxicofera</taxon>
        <taxon>Iguania</taxon>
        <taxon>Phrynosomatidae</taxon>
        <taxon>Phrynosomatinae</taxon>
        <taxon>Phrynosoma</taxon>
    </lineage>
</organism>
<evidence type="ECO:0000256" key="6">
    <source>
        <dbReference type="SAM" id="MobiDB-lite"/>
    </source>
</evidence>
<gene>
    <name evidence="8" type="ORF">JD844_005676</name>
</gene>
<keyword evidence="3 7" id="KW-0812">Transmembrane</keyword>
<evidence type="ECO:0000256" key="5">
    <source>
        <dbReference type="ARBA" id="ARBA00023136"/>
    </source>
</evidence>
<dbReference type="Proteomes" id="UP000826234">
    <property type="component" value="Unassembled WGS sequence"/>
</dbReference>
<feature type="transmembrane region" description="Helical" evidence="7">
    <location>
        <begin position="140"/>
        <end position="162"/>
    </location>
</feature>
<reference evidence="8 9" key="1">
    <citation type="journal article" date="2022" name="Gigascience">
        <title>A chromosome-level genome assembly and annotation of the desert horned lizard, Phrynosoma platyrhinos, provides insight into chromosomal rearrangements among reptiles.</title>
        <authorList>
            <person name="Koochekian N."/>
            <person name="Ascanio A."/>
            <person name="Farleigh K."/>
            <person name="Card D.C."/>
            <person name="Schield D.R."/>
            <person name="Castoe T.A."/>
            <person name="Jezkova T."/>
        </authorList>
    </citation>
    <scope>NUCLEOTIDE SEQUENCE [LARGE SCALE GENOMIC DNA]</scope>
    <source>
        <strain evidence="8">NK-2021</strain>
    </source>
</reference>
<evidence type="ECO:0000256" key="1">
    <source>
        <dbReference type="ARBA" id="ARBA00004370"/>
    </source>
</evidence>
<protein>
    <submittedName>
        <fullName evidence="8">Uncharacterized protein</fullName>
    </submittedName>
</protein>
<comment type="subcellular location">
    <subcellularLocation>
        <location evidence="1">Membrane</location>
    </subcellularLocation>
</comment>
<comment type="similarity">
    <text evidence="2">Belongs to the CD225/Dispanin family.</text>
</comment>
<accession>A0ABQ7TNJ1</accession>
<proteinExistence type="inferred from homology"/>
<dbReference type="PANTHER" id="PTHR14948">
    <property type="entry name" value="NG5"/>
    <property type="match status" value="1"/>
</dbReference>
<comment type="caution">
    <text evidence="8">The sequence shown here is derived from an EMBL/GenBank/DDBJ whole genome shotgun (WGS) entry which is preliminary data.</text>
</comment>
<dbReference type="Pfam" id="PF04505">
    <property type="entry name" value="CD225"/>
    <property type="match status" value="1"/>
</dbReference>
<evidence type="ECO:0000256" key="7">
    <source>
        <dbReference type="SAM" id="Phobius"/>
    </source>
</evidence>
<keyword evidence="4 7" id="KW-1133">Transmembrane helix</keyword>
<dbReference type="InterPro" id="IPR007593">
    <property type="entry name" value="CD225/Dispanin_fam"/>
</dbReference>
<dbReference type="InterPro" id="IPR051423">
    <property type="entry name" value="CD225/Dispanin"/>
</dbReference>
<sequence length="183" mass="20447">MSSQNYEENKSNASATDHTTPHAEMRSYQESDPLKLPVRPPPPMAYEEGPPPMPPQYQMSYGPPDAQFSQGPDFQSQQAIFITPLQPTKEPDNLIYSLFTLMCCFLPLGIAAFVFSIKTQEANRNGNATAAQKNSKLSRMMAHIAFGFGLVIWTLYITILTLRAKKHSEMIDHVLVNLSTNNP</sequence>
<feature type="compositionally biased region" description="Basic and acidic residues" evidence="6">
    <location>
        <begin position="19"/>
        <end position="33"/>
    </location>
</feature>
<dbReference type="EMBL" id="JAIPUX010000035">
    <property type="protein sequence ID" value="KAH0631377.1"/>
    <property type="molecule type" value="Genomic_DNA"/>
</dbReference>